<accession>A0A382PGH0</accession>
<dbReference type="PANTHER" id="PTHR42966:SF2">
    <property type="entry name" value="PSEUDAMINIC ACID SYNTHASE"/>
    <property type="match status" value="1"/>
</dbReference>
<dbReference type="GO" id="GO:0016051">
    <property type="term" value="P:carbohydrate biosynthetic process"/>
    <property type="evidence" value="ECO:0007669"/>
    <property type="project" value="InterPro"/>
</dbReference>
<name>A0A382PGH0_9ZZZZ</name>
<feature type="domain" description="PseI/NeuA/B-like" evidence="1">
    <location>
        <begin position="37"/>
        <end position="259"/>
    </location>
</feature>
<dbReference type="Pfam" id="PF03102">
    <property type="entry name" value="NeuB"/>
    <property type="match status" value="1"/>
</dbReference>
<evidence type="ECO:0000259" key="1">
    <source>
        <dbReference type="Pfam" id="PF03102"/>
    </source>
</evidence>
<feature type="non-terminal residue" evidence="2">
    <location>
        <position position="261"/>
    </location>
</feature>
<evidence type="ECO:0000313" key="2">
    <source>
        <dbReference type="EMBL" id="SVC71021.1"/>
    </source>
</evidence>
<dbReference type="AlphaFoldDB" id="A0A382PGH0"/>
<dbReference type="InterPro" id="IPR013785">
    <property type="entry name" value="Aldolase_TIM"/>
</dbReference>
<dbReference type="EMBL" id="UINC01106390">
    <property type="protein sequence ID" value="SVC71021.1"/>
    <property type="molecule type" value="Genomic_DNA"/>
</dbReference>
<dbReference type="Gene3D" id="3.20.20.70">
    <property type="entry name" value="Aldolase class I"/>
    <property type="match status" value="1"/>
</dbReference>
<protein>
    <recommendedName>
        <fullName evidence="1">PseI/NeuA/B-like domain-containing protein</fullName>
    </recommendedName>
</protein>
<dbReference type="SUPFAM" id="SSF51569">
    <property type="entry name" value="Aldolase"/>
    <property type="match status" value="1"/>
</dbReference>
<reference evidence="2" key="1">
    <citation type="submission" date="2018-05" db="EMBL/GenBank/DDBJ databases">
        <authorList>
            <person name="Lanie J.A."/>
            <person name="Ng W.-L."/>
            <person name="Kazmierczak K.M."/>
            <person name="Andrzejewski T.M."/>
            <person name="Davidsen T.M."/>
            <person name="Wayne K.J."/>
            <person name="Tettelin H."/>
            <person name="Glass J.I."/>
            <person name="Rusch D."/>
            <person name="Podicherti R."/>
            <person name="Tsui H.-C.T."/>
            <person name="Winkler M.E."/>
        </authorList>
    </citation>
    <scope>NUCLEOTIDE SEQUENCE</scope>
</reference>
<organism evidence="2">
    <name type="scientific">marine metagenome</name>
    <dbReference type="NCBI Taxonomy" id="408172"/>
    <lineage>
        <taxon>unclassified sequences</taxon>
        <taxon>metagenomes</taxon>
        <taxon>ecological metagenomes</taxon>
    </lineage>
</organism>
<gene>
    <name evidence="2" type="ORF">METZ01_LOCUS323875</name>
</gene>
<proteinExistence type="predicted"/>
<dbReference type="InterPro" id="IPR051690">
    <property type="entry name" value="PseI-like"/>
</dbReference>
<dbReference type="InterPro" id="IPR013132">
    <property type="entry name" value="PseI/NeuA/B-like_N"/>
</dbReference>
<dbReference type="PANTHER" id="PTHR42966">
    <property type="entry name" value="N-ACETYLNEURAMINATE SYNTHASE"/>
    <property type="match status" value="1"/>
</dbReference>
<dbReference type="GO" id="GO:0047444">
    <property type="term" value="F:N-acylneuraminate-9-phosphate synthase activity"/>
    <property type="evidence" value="ECO:0007669"/>
    <property type="project" value="TreeGrafter"/>
</dbReference>
<sequence>MKEIKIENKKIGIKYPTYFIADVAANHDGDLERAKDLIYLSAEAGANAAKFQHFTASTIVSDQGFKSLGNQQSHQSKWKKSVFDVYQDASLNQDWTSTLKETCDKAGITFLTSPYSFELVDMVDKFLSVYKIGSGDITWLEILEYIALKKKPLLLASGASSIAEVHLAMNTLMKHTEDIVLMQCNTNYTASRENFRYINLNVLKEYKKLFPEIILGLSDHTPGHATVLGAVSFGARVIEKHFTDDVNREGPDHKFSMDFNS</sequence>